<gene>
    <name evidence="1" type="ORF">NP596_19795</name>
</gene>
<protein>
    <submittedName>
        <fullName evidence="1">Uncharacterized protein</fullName>
    </submittedName>
</protein>
<dbReference type="Proteomes" id="UP001524586">
    <property type="component" value="Unassembled WGS sequence"/>
</dbReference>
<organism evidence="1 2">
    <name type="scientific">Methylomonas rivi</name>
    <dbReference type="NCBI Taxonomy" id="2952226"/>
    <lineage>
        <taxon>Bacteria</taxon>
        <taxon>Pseudomonadati</taxon>
        <taxon>Pseudomonadota</taxon>
        <taxon>Gammaproteobacteria</taxon>
        <taxon>Methylococcales</taxon>
        <taxon>Methylococcaceae</taxon>
        <taxon>Methylomonas</taxon>
    </lineage>
</organism>
<keyword evidence="2" id="KW-1185">Reference proteome</keyword>
<sequence>PAGAMQGGIAFSAGAGKPLRKTPLKAFGAQDQRGIRVAFSLDTFFWRRKRKYLGCRAETRRLIIVAIATQKARAFGIRFPSSSQRSPDGMKWNPGMKAINPGFRFASSRLRNWAGNDQNAVIGFASSIIIPVPLAGRAFVAFATALVHKSFISVQPFGTVSYETALLALKH</sequence>
<comment type="caution">
    <text evidence="1">The sequence shown here is derived from an EMBL/GenBank/DDBJ whole genome shotgun (WGS) entry which is preliminary data.</text>
</comment>
<name>A0ABT1UA91_9GAMM</name>
<reference evidence="1 2" key="1">
    <citation type="submission" date="2022-07" db="EMBL/GenBank/DDBJ databases">
        <title>Methylomonas rivi sp. nov., Methylomonas rosea sp. nov., Methylomonas aureus sp. nov. and Methylomonas subterranea sp. nov., four novel methanotrophs isolated from a freshwater creek and the deep terrestrial subsurface.</title>
        <authorList>
            <person name="Abin C."/>
            <person name="Sankaranarayanan K."/>
            <person name="Garner C."/>
            <person name="Sindelar R."/>
            <person name="Kotary K."/>
            <person name="Garner R."/>
            <person name="Barclay S."/>
            <person name="Lawson P."/>
            <person name="Krumholz L."/>
        </authorList>
    </citation>
    <scope>NUCLEOTIDE SEQUENCE [LARGE SCALE GENOMIC DNA]</scope>
    <source>
        <strain evidence="1 2">WSC-6</strain>
    </source>
</reference>
<dbReference type="EMBL" id="JANIBK010000209">
    <property type="protein sequence ID" value="MCQ8130707.1"/>
    <property type="molecule type" value="Genomic_DNA"/>
</dbReference>
<evidence type="ECO:0000313" key="1">
    <source>
        <dbReference type="EMBL" id="MCQ8130707.1"/>
    </source>
</evidence>
<accession>A0ABT1UA91</accession>
<evidence type="ECO:0000313" key="2">
    <source>
        <dbReference type="Proteomes" id="UP001524586"/>
    </source>
</evidence>
<feature type="non-terminal residue" evidence="1">
    <location>
        <position position="1"/>
    </location>
</feature>
<proteinExistence type="predicted"/>